<feature type="compositionally biased region" description="Polar residues" evidence="1">
    <location>
        <begin position="403"/>
        <end position="413"/>
    </location>
</feature>
<evidence type="ECO:0000313" key="3">
    <source>
        <dbReference type="Proteomes" id="UP000748756"/>
    </source>
</evidence>
<feature type="region of interest" description="Disordered" evidence="1">
    <location>
        <begin position="403"/>
        <end position="423"/>
    </location>
</feature>
<proteinExistence type="predicted"/>
<organism evidence="2 3">
    <name type="scientific">Linnemannia schmuckeri</name>
    <dbReference type="NCBI Taxonomy" id="64567"/>
    <lineage>
        <taxon>Eukaryota</taxon>
        <taxon>Fungi</taxon>
        <taxon>Fungi incertae sedis</taxon>
        <taxon>Mucoromycota</taxon>
        <taxon>Mortierellomycotina</taxon>
        <taxon>Mortierellomycetes</taxon>
        <taxon>Mortierellales</taxon>
        <taxon>Mortierellaceae</taxon>
        <taxon>Linnemannia</taxon>
    </lineage>
</organism>
<name>A0A9P5RY05_9FUNG</name>
<dbReference type="Gene3D" id="3.30.710.10">
    <property type="entry name" value="Potassium Channel Kv1.1, Chain A"/>
    <property type="match status" value="1"/>
</dbReference>
<reference evidence="2" key="1">
    <citation type="journal article" date="2020" name="Fungal Divers.">
        <title>Resolving the Mortierellaceae phylogeny through synthesis of multi-gene phylogenetics and phylogenomics.</title>
        <authorList>
            <person name="Vandepol N."/>
            <person name="Liber J."/>
            <person name="Desiro A."/>
            <person name="Na H."/>
            <person name="Kennedy M."/>
            <person name="Barry K."/>
            <person name="Grigoriev I.V."/>
            <person name="Miller A.N."/>
            <person name="O'Donnell K."/>
            <person name="Stajich J.E."/>
            <person name="Bonito G."/>
        </authorList>
    </citation>
    <scope>NUCLEOTIDE SEQUENCE</scope>
    <source>
        <strain evidence="2">NRRL 6426</strain>
    </source>
</reference>
<dbReference type="OrthoDB" id="2442866at2759"/>
<dbReference type="PANTHER" id="PTHR24413">
    <property type="entry name" value="SPECKLE-TYPE POZ PROTEIN"/>
    <property type="match status" value="1"/>
</dbReference>
<protein>
    <recommendedName>
        <fullName evidence="4">BTB domain-containing protein</fullName>
    </recommendedName>
</protein>
<feature type="compositionally biased region" description="Basic residues" evidence="1">
    <location>
        <begin position="308"/>
        <end position="317"/>
    </location>
</feature>
<evidence type="ECO:0008006" key="4">
    <source>
        <dbReference type="Google" id="ProtNLM"/>
    </source>
</evidence>
<sequence>MLVKYYPLPKVTEVTFRIRDAIITAEKSMILSTDRTRDTPFWCIELLYERATSKIQVLVCYPRGQRRNMYDLSVPADINLSLYKSMHLVPIGDATRAVAFDVPASALVDGKAIKGSIAQAAVKTSPTAQTSSFDVVFTTETTMARTPYNPPPPPIKNHDILPLFLKDPHSVDVCFLFPNDKVYPNYGLWAHRLVLSRNKVFTGIIDGDVRQGQADHPAVMAAADHDAMAAAVNDDLKASTMEESTRSATLAKHQQLLQEAAKKKEQVKTTSEQISIQDEDDSSSTSSFVDIDHHDNIDDFISDSGHDRSKRQKKHRKIGDSVDKAAPRSRAGSRTGLGTAVAHVDIVSHTTPDTSTRTKKETTLNMVIEKFSLETFCALLRFIYTGNTSSTIQLSQFVLSVNAPSESVKPNNKSISSASSSARTQHLSRDSTLIHWLTPSSACDNDKDKEDTRTILKDEHLMLAAHEYGIRDLAAACQERIESLMTEDDIGHILFDIVPQYPMIKYRPMQYVIRNKELLFAPGKDMFARFTTYPQCHSVMMEIFQLMAAIQDDVDLFLKIQDQESLLLKLSSNDDMSVIDLELVEELTLRIRNVSFYESEWLTLILNTANNRTSSWSVHLNNTSPHNDGYDCYDDDDDRYTAVFTNSIIQRQHTLSEFLRTALTPECAGDESDEYAISDNAGGDECLRLGNVDPESLNFPLCKQHQQQLNTYSYCIIVNNHVHIRIGRYHQNYIFILEESSLATFCARLRYIYTGKISRAIDLTDFVLSTSTNTHSFHPKDDNYQAEPRKSSLIQWYPQQGPGLKKKTKGTTTYVDLMKAATHYQLLGLAQLYEDKIVAGLNTRNTSAM</sequence>
<dbReference type="Proteomes" id="UP000748756">
    <property type="component" value="Unassembled WGS sequence"/>
</dbReference>
<accession>A0A9P5RY05</accession>
<keyword evidence="3" id="KW-1185">Reference proteome</keyword>
<dbReference type="AlphaFoldDB" id="A0A9P5RY05"/>
<dbReference type="EMBL" id="JAAAUQ010000610">
    <property type="protein sequence ID" value="KAF9148816.1"/>
    <property type="molecule type" value="Genomic_DNA"/>
</dbReference>
<feature type="region of interest" description="Disordered" evidence="1">
    <location>
        <begin position="261"/>
        <end position="337"/>
    </location>
</feature>
<evidence type="ECO:0000313" key="2">
    <source>
        <dbReference type="EMBL" id="KAF9148816.1"/>
    </source>
</evidence>
<evidence type="ECO:0000256" key="1">
    <source>
        <dbReference type="SAM" id="MobiDB-lite"/>
    </source>
</evidence>
<dbReference type="InterPro" id="IPR011333">
    <property type="entry name" value="SKP1/BTB/POZ_sf"/>
</dbReference>
<gene>
    <name evidence="2" type="ORF">BG015_009440</name>
</gene>
<comment type="caution">
    <text evidence="2">The sequence shown here is derived from an EMBL/GenBank/DDBJ whole genome shotgun (WGS) entry which is preliminary data.</text>
</comment>